<reference evidence="3" key="1">
    <citation type="journal article" date="2006" name="PLoS Biol.">
        <title>Macronuclear genome sequence of the ciliate Tetrahymena thermophila, a model eukaryote.</title>
        <authorList>
            <person name="Eisen J.A."/>
            <person name="Coyne R.S."/>
            <person name="Wu M."/>
            <person name="Wu D."/>
            <person name="Thiagarajan M."/>
            <person name="Wortman J.R."/>
            <person name="Badger J.H."/>
            <person name="Ren Q."/>
            <person name="Amedeo P."/>
            <person name="Jones K.M."/>
            <person name="Tallon L.J."/>
            <person name="Delcher A.L."/>
            <person name="Salzberg S.L."/>
            <person name="Silva J.C."/>
            <person name="Haas B.J."/>
            <person name="Majoros W.H."/>
            <person name="Farzad M."/>
            <person name="Carlton J.M."/>
            <person name="Smith R.K. Jr."/>
            <person name="Garg J."/>
            <person name="Pearlman R.E."/>
            <person name="Karrer K.M."/>
            <person name="Sun L."/>
            <person name="Manning G."/>
            <person name="Elde N.C."/>
            <person name="Turkewitz A.P."/>
            <person name="Asai D.J."/>
            <person name="Wilkes D.E."/>
            <person name="Wang Y."/>
            <person name="Cai H."/>
            <person name="Collins K."/>
            <person name="Stewart B.A."/>
            <person name="Lee S.R."/>
            <person name="Wilamowska K."/>
            <person name="Weinberg Z."/>
            <person name="Ruzzo W.L."/>
            <person name="Wloga D."/>
            <person name="Gaertig J."/>
            <person name="Frankel J."/>
            <person name="Tsao C.-C."/>
            <person name="Gorovsky M.A."/>
            <person name="Keeling P.J."/>
            <person name="Waller R.F."/>
            <person name="Patron N.J."/>
            <person name="Cherry J.M."/>
            <person name="Stover N.A."/>
            <person name="Krieger C.J."/>
            <person name="del Toro C."/>
            <person name="Ryder H.F."/>
            <person name="Williamson S.C."/>
            <person name="Barbeau R.A."/>
            <person name="Hamilton E.P."/>
            <person name="Orias E."/>
        </authorList>
    </citation>
    <scope>NUCLEOTIDE SEQUENCE [LARGE SCALE GENOMIC DNA]</scope>
    <source>
        <strain evidence="3">SB210</strain>
    </source>
</reference>
<name>I7ML85_TETTS</name>
<protein>
    <submittedName>
        <fullName evidence="2">Uncharacterized protein</fullName>
    </submittedName>
</protein>
<dbReference type="RefSeq" id="XP_001021617.1">
    <property type="nucleotide sequence ID" value="XM_001021617.1"/>
</dbReference>
<proteinExistence type="predicted"/>
<dbReference type="OrthoDB" id="286277at2759"/>
<dbReference type="GeneID" id="7826037"/>
<dbReference type="InParanoid" id="I7ML85"/>
<dbReference type="KEGG" id="tet:TTHERM_00149820"/>
<evidence type="ECO:0000256" key="1">
    <source>
        <dbReference type="SAM" id="Coils"/>
    </source>
</evidence>
<feature type="coiled-coil region" evidence="1">
    <location>
        <begin position="371"/>
        <end position="405"/>
    </location>
</feature>
<dbReference type="Proteomes" id="UP000009168">
    <property type="component" value="Unassembled WGS sequence"/>
</dbReference>
<keyword evidence="1" id="KW-0175">Coiled coil</keyword>
<dbReference type="AlphaFoldDB" id="I7ML85"/>
<accession>I7ML85</accession>
<organism evidence="2 3">
    <name type="scientific">Tetrahymena thermophila (strain SB210)</name>
    <dbReference type="NCBI Taxonomy" id="312017"/>
    <lineage>
        <taxon>Eukaryota</taxon>
        <taxon>Sar</taxon>
        <taxon>Alveolata</taxon>
        <taxon>Ciliophora</taxon>
        <taxon>Intramacronucleata</taxon>
        <taxon>Oligohymenophorea</taxon>
        <taxon>Hymenostomatida</taxon>
        <taxon>Tetrahymenina</taxon>
        <taxon>Tetrahymenidae</taxon>
        <taxon>Tetrahymena</taxon>
    </lineage>
</organism>
<dbReference type="OMA" id="EEYRIWS"/>
<keyword evidence="3" id="KW-1185">Reference proteome</keyword>
<evidence type="ECO:0000313" key="2">
    <source>
        <dbReference type="EMBL" id="EAS01371.1"/>
    </source>
</evidence>
<dbReference type="EMBL" id="GG662603">
    <property type="protein sequence ID" value="EAS01371.1"/>
    <property type="molecule type" value="Genomic_DNA"/>
</dbReference>
<dbReference type="HOGENOM" id="CLU_406842_0_0_1"/>
<sequence>MPPKKKVDPETLQQQFEQWKESTEYKKWEEMSEALKKYPPITETTLDINGPWQEYYDELIKFFQVMKAKTGKIKEIKHEHIRSFFFAHEDKENEKIIIDGIQCGVTKEHADRAWTLRHKFCDILKAFCDIEDLDFENFQTNKKNLQKTINEFFKYYNPHVKSGHKEIYDNKIAKVLEPLNNLIEINTVLVNFNKKYKTDYEREINSFRVKALTEKYCQAYSEVQRVLEEDSKDYKLFATCDLRKTFYKLSYKNWENNPCEKLYLQPLRENLKAMQKQLMDLFAYGINFWKIPLCQNEELVREIENLVKSELIADRLLGTPLRRELFNFVYKVVLIIKEANPYLENNLLKKDENTVNSSIPKLVVFKLIQHMKNWKLKKQENERQIEERNQRLQILNKMKEEQKSNSLASKLGKTVSVNNLASADNTKAIAINILPNINNNNNNLTQEAKDASFFNSSNNQVTSPNANNISVNLSFLARDRQDTKESDKEKILEELTPRKGDISMLNASITTSATYNNAIYHTSTKTKMLKSVSQLLPVKTSIRSPTNKQEVFNFADQLEDKIEDPAIESDLIKYGRYFYLEGYVSQEIFDLFEVCVDQISRINPAVQQDIEDYIILQGFTPKVKDRHDQQRVEARLKLEKLQEQEFSDQKINSTRPPDLWNFPQAIETHKFRSIVKPKDCYVDGRFEEFDQKLDLITQNLITFKPTSWRQIVSRVIDVFANNYQKEITSIDPSEIL</sequence>
<gene>
    <name evidence="2" type="ORF">TTHERM_00149820</name>
</gene>
<dbReference type="eggNOG" id="ENOG502SHP2">
    <property type="taxonomic scope" value="Eukaryota"/>
</dbReference>
<evidence type="ECO:0000313" key="3">
    <source>
        <dbReference type="Proteomes" id="UP000009168"/>
    </source>
</evidence>